<evidence type="ECO:0000313" key="3">
    <source>
        <dbReference type="EMBL" id="SCW21675.1"/>
    </source>
</evidence>
<dbReference type="SUPFAM" id="SSF48371">
    <property type="entry name" value="ARM repeat"/>
    <property type="match status" value="1"/>
</dbReference>
<name>A0A1G4NST2_9FLOR</name>
<reference evidence="3" key="2">
    <citation type="submission" date="2016-10" db="EMBL/GenBank/DDBJ databases">
        <authorList>
            <person name="de Groot N.N."/>
        </authorList>
    </citation>
    <scope>NUCLEOTIDE SEQUENCE</scope>
    <source>
        <strain evidence="3">JFC0074</strain>
    </source>
</reference>
<feature type="domain" description="GUN4-like" evidence="1">
    <location>
        <begin position="95"/>
        <end position="235"/>
    </location>
</feature>
<dbReference type="Gene3D" id="1.10.10.1770">
    <property type="entry name" value="Gun4-like"/>
    <property type="match status" value="1"/>
</dbReference>
<proteinExistence type="predicted"/>
<dbReference type="GeneID" id="29998955"/>
<dbReference type="InterPro" id="IPR032192">
    <property type="entry name" value="GUN4_N"/>
</dbReference>
<accession>A0A1G4NST2</accession>
<dbReference type="Pfam" id="PF16416">
    <property type="entry name" value="GUN4_N"/>
    <property type="match status" value="1"/>
</dbReference>
<dbReference type="RefSeq" id="YP_009313421.1">
    <property type="nucleotide sequence ID" value="NC_031657.1"/>
</dbReference>
<feature type="domain" description="GUN4 N-terminal ARM-like repeat" evidence="2">
    <location>
        <begin position="11"/>
        <end position="87"/>
    </location>
</feature>
<dbReference type="InterPro" id="IPR037215">
    <property type="entry name" value="GUN4-like_sf"/>
</dbReference>
<evidence type="ECO:0000259" key="2">
    <source>
        <dbReference type="Pfam" id="PF16416"/>
    </source>
</evidence>
<sequence length="242" mass="28667">MNILHHKYSRLYELLQKQEDCSKREVWTLIDEICQLGKEGYYQLFRLLKERYDNLNIQVNFIDGFIFEVLSKSDDIQFINLLNQNFPNGIVLLQSDLGIDYRPLQHLLVTKQFQKADQWTSIVLCNLSQRTSQHNRSWLYFTDVHSLPSVDLYTIDQLWLVHSEGLFGVSVQRKIWLSSNSNWEIFWNKIGWKVNNAMCRYPQEFTWNVTAPAGHLPLFNQLRGVQVLAALFKHPVWLQSFN</sequence>
<protein>
    <submittedName>
        <fullName evidence="3">Uncharacterized protein</fullName>
    </submittedName>
</protein>
<keyword evidence="3" id="KW-0150">Chloroplast</keyword>
<dbReference type="InterPro" id="IPR008629">
    <property type="entry name" value="GUN4-like"/>
</dbReference>
<dbReference type="CDD" id="cd16383">
    <property type="entry name" value="GUN4"/>
    <property type="match status" value="1"/>
</dbReference>
<dbReference type="PANTHER" id="PTHR34800">
    <property type="entry name" value="TETRAPYRROLE-BINDING PROTEIN, CHLOROPLASTIC"/>
    <property type="match status" value="1"/>
</dbReference>
<dbReference type="GO" id="GO:0046906">
    <property type="term" value="F:tetrapyrrole binding"/>
    <property type="evidence" value="ECO:0007669"/>
    <property type="project" value="TreeGrafter"/>
</dbReference>
<keyword evidence="3" id="KW-0934">Plastid</keyword>
<dbReference type="SUPFAM" id="SSF140869">
    <property type="entry name" value="GUN4-like"/>
    <property type="match status" value="1"/>
</dbReference>
<evidence type="ECO:0000259" key="1">
    <source>
        <dbReference type="Pfam" id="PF05419"/>
    </source>
</evidence>
<dbReference type="PANTHER" id="PTHR34800:SF1">
    <property type="entry name" value="TETRAPYRROLE-BINDING PROTEIN, CHLOROPLASTIC"/>
    <property type="match status" value="1"/>
</dbReference>
<geneLocation type="chloroplast" evidence="3"/>
<dbReference type="AlphaFoldDB" id="A0A1G4NST2"/>
<organism evidence="3">
    <name type="scientific">Galaxaura rugosa</name>
    <dbReference type="NCBI Taxonomy" id="268570"/>
    <lineage>
        <taxon>Eukaryota</taxon>
        <taxon>Rhodophyta</taxon>
        <taxon>Florideophyceae</taxon>
        <taxon>Nemaliophycidae</taxon>
        <taxon>Nemaliales</taxon>
        <taxon>Galaxauraceae</taxon>
        <taxon>Galaxaura</taxon>
    </lineage>
</organism>
<dbReference type="Pfam" id="PF05419">
    <property type="entry name" value="GUN4"/>
    <property type="match status" value="1"/>
</dbReference>
<dbReference type="InterPro" id="IPR016024">
    <property type="entry name" value="ARM-type_fold"/>
</dbReference>
<gene>
    <name evidence="3" type="primary">ycf53</name>
    <name evidence="3" type="ORF">JFC0074_25</name>
</gene>
<dbReference type="EMBL" id="LT622865">
    <property type="protein sequence ID" value="SCW21675.1"/>
    <property type="molecule type" value="Genomic_DNA"/>
</dbReference>
<reference evidence="3" key="1">
    <citation type="submission" date="2016-10" db="EMBL/GenBank/DDBJ databases">
        <title>Chloroplast genomes as a tool to resolve red algal phylogenies: a case study in the Nemaliales.</title>
        <authorList>
            <person name="Costa J.F."/>
            <person name="Lin S.M."/>
            <person name="Macaya E.C."/>
            <person name="Fernandez-Garcia C."/>
            <person name="Verbruggen H."/>
        </authorList>
    </citation>
    <scope>NUCLEOTIDE SEQUENCE</scope>
    <source>
        <strain evidence="3">JFC0074</strain>
    </source>
</reference>
<dbReference type="Gene3D" id="1.25.40.620">
    <property type="match status" value="1"/>
</dbReference>